<proteinExistence type="evidence at transcript level"/>
<keyword evidence="8" id="KW-0492">Microsome</keyword>
<evidence type="ECO:0000256" key="10">
    <source>
        <dbReference type="ARBA" id="ARBA00045654"/>
    </source>
</evidence>
<evidence type="ECO:0000256" key="8">
    <source>
        <dbReference type="ARBA" id="ARBA00022848"/>
    </source>
</evidence>
<evidence type="ECO:0000256" key="7">
    <source>
        <dbReference type="ARBA" id="ARBA00022824"/>
    </source>
</evidence>
<evidence type="ECO:0000256" key="2">
    <source>
        <dbReference type="ARBA" id="ARBA00004608"/>
    </source>
</evidence>
<dbReference type="FunFam" id="1.25.10.10:FF:001093">
    <property type="entry name" value="Vac14, PIKFYVE complex component"/>
    <property type="match status" value="1"/>
</dbReference>
<dbReference type="InterPro" id="IPR016024">
    <property type="entry name" value="ARM-type_fold"/>
</dbReference>
<feature type="compositionally biased region" description="Basic and acidic residues" evidence="12">
    <location>
        <begin position="372"/>
        <end position="381"/>
    </location>
</feature>
<evidence type="ECO:0000259" key="13">
    <source>
        <dbReference type="Pfam" id="PF11916"/>
    </source>
</evidence>
<feature type="non-terminal residue" evidence="14">
    <location>
        <position position="1"/>
    </location>
</feature>
<dbReference type="EMBL" id="GFAA01002332">
    <property type="protein sequence ID" value="JAU01103.1"/>
    <property type="molecule type" value="mRNA"/>
</dbReference>
<dbReference type="Pfam" id="PF11916">
    <property type="entry name" value="Vac14_Fig4_bd"/>
    <property type="match status" value="1"/>
</dbReference>
<evidence type="ECO:0000256" key="6">
    <source>
        <dbReference type="ARBA" id="ARBA00022753"/>
    </source>
</evidence>
<dbReference type="AlphaFoldDB" id="A0A1E1XP46"/>
<feature type="region of interest" description="Disordered" evidence="12">
    <location>
        <begin position="342"/>
        <end position="387"/>
    </location>
</feature>
<evidence type="ECO:0000256" key="3">
    <source>
        <dbReference type="ARBA" id="ARBA00010225"/>
    </source>
</evidence>
<dbReference type="Pfam" id="PF12755">
    <property type="entry name" value="Vac14_Fab1_bd"/>
    <property type="match status" value="1"/>
</dbReference>
<dbReference type="SUPFAM" id="SSF48371">
    <property type="entry name" value="ARM repeat"/>
    <property type="match status" value="1"/>
</dbReference>
<evidence type="ECO:0000256" key="1">
    <source>
        <dbReference type="ARBA" id="ARBA00004524"/>
    </source>
</evidence>
<comment type="subcellular location">
    <subcellularLocation>
        <location evidence="2">Endosome membrane</location>
    </subcellularLocation>
    <subcellularLocation>
        <location evidence="1">Microsome membrane</location>
    </subcellularLocation>
</comment>
<keyword evidence="5" id="KW-0677">Repeat</keyword>
<evidence type="ECO:0000256" key="9">
    <source>
        <dbReference type="ARBA" id="ARBA00023136"/>
    </source>
</evidence>
<name>A0A1E1XP46_AMBSC</name>
<comment type="subunit">
    <text evidence="11">Forms pentamers. Component of the PI(3,5)P2 regulatory complex/PAS complex, at least composed of PIKFYVE, FIG4 and VAC14. VAC14 nucleates the assembly of the complex and serves as a scaffold by pentamerizing into a star-shaped structure, which can bind a single copy each of PIKFYVE and FIG4 and coordinates their activities. Interacts with NOS1.</text>
</comment>
<accession>A0A1E1XP46</accession>
<protein>
    <recommendedName>
        <fullName evidence="4">Protein VAC14 homolog</fullName>
    </recommendedName>
</protein>
<dbReference type="PANTHER" id="PTHR16023">
    <property type="entry name" value="TAX1 BINDING PROTEIN-RELATED"/>
    <property type="match status" value="1"/>
</dbReference>
<dbReference type="InterPro" id="IPR021841">
    <property type="entry name" value="VAC14_Fig4p-bd"/>
</dbReference>
<comment type="function">
    <text evidence="10">Scaffold protein component of the PI(3,5)P2 regulatory complex which regulates both the synthesis and turnover of phosphatidylinositol 3,5-bisphosphate (PtdIns(3,5)P2). Pentamerizes into a star-shaped structure and nucleates the assembly of the complex. The pentamer binds a single copy each of PIKFYVE and FIG4 and coordinates both PIKfyve kinase activity and FIG4 phosphatase activity, being required to maintain normal levels of phosphatidylinositol 3-phosphate (PtdIns(3)P) and phosphatidylinositol 5-phosphate (PtdIns(5)P). Plays a role in the biogenesis of endosome carrier vesicles (ECV) / multivesicular bodies (MVB) transport intermediates from early endosomes.</text>
</comment>
<keyword evidence="9" id="KW-0472">Membrane</keyword>
<feature type="compositionally biased region" description="Polar residues" evidence="12">
    <location>
        <begin position="352"/>
        <end position="361"/>
    </location>
</feature>
<reference evidence="14" key="2">
    <citation type="journal article" date="2017" name="Front. Cell. Infect. Microbiol.">
        <title>Analysis of the Salivary Gland Transcriptome of Unfed and Partially Fed Amblyomma sculptum Ticks and Descriptive Proteome of the Saliva.</title>
        <authorList>
            <person name="Esteves E."/>
            <person name="Maruyama S.R."/>
            <person name="Kawahara R."/>
            <person name="Fujita A."/>
            <person name="Martins L.A."/>
            <person name="Righi A.A."/>
            <person name="Costa F.B."/>
            <person name="Palmisano G."/>
            <person name="Labruna M.B."/>
            <person name="Sa-Nunes A."/>
            <person name="Ribeiro J.M.C."/>
            <person name="Fogaca A.C."/>
        </authorList>
    </citation>
    <scope>NUCLEOTIDE SEQUENCE</scope>
</reference>
<evidence type="ECO:0000256" key="12">
    <source>
        <dbReference type="SAM" id="MobiDB-lite"/>
    </source>
</evidence>
<keyword evidence="6" id="KW-0967">Endosome</keyword>
<dbReference type="PANTHER" id="PTHR16023:SF0">
    <property type="entry name" value="PROTEIN VAC14 HOMOLOG"/>
    <property type="match status" value="1"/>
</dbReference>
<dbReference type="Gene3D" id="1.25.10.10">
    <property type="entry name" value="Leucine-rich Repeat Variant"/>
    <property type="match status" value="2"/>
</dbReference>
<comment type="similarity">
    <text evidence="3">Belongs to the VAC14 family.</text>
</comment>
<dbReference type="InterPro" id="IPR011989">
    <property type="entry name" value="ARM-like"/>
</dbReference>
<keyword evidence="7" id="KW-0256">Endoplasmic reticulum</keyword>
<evidence type="ECO:0000256" key="5">
    <source>
        <dbReference type="ARBA" id="ARBA00022737"/>
    </source>
</evidence>
<dbReference type="GO" id="GO:0006661">
    <property type="term" value="P:phosphatidylinositol biosynthetic process"/>
    <property type="evidence" value="ECO:0007669"/>
    <property type="project" value="InterPro"/>
</dbReference>
<dbReference type="GO" id="GO:0070772">
    <property type="term" value="C:PAS complex"/>
    <property type="evidence" value="ECO:0007669"/>
    <property type="project" value="InterPro"/>
</dbReference>
<evidence type="ECO:0000256" key="4">
    <source>
        <dbReference type="ARBA" id="ARBA00013840"/>
    </source>
</evidence>
<evidence type="ECO:0000256" key="11">
    <source>
        <dbReference type="ARBA" id="ARBA00047092"/>
    </source>
</evidence>
<organism evidence="14">
    <name type="scientific">Amblyomma sculptum</name>
    <name type="common">Tick</name>
    <dbReference type="NCBI Taxonomy" id="1581419"/>
    <lineage>
        <taxon>Eukaryota</taxon>
        <taxon>Metazoa</taxon>
        <taxon>Ecdysozoa</taxon>
        <taxon>Arthropoda</taxon>
        <taxon>Chelicerata</taxon>
        <taxon>Arachnida</taxon>
        <taxon>Acari</taxon>
        <taxon>Parasitiformes</taxon>
        <taxon>Ixodida</taxon>
        <taxon>Ixodoidea</taxon>
        <taxon>Ixodidae</taxon>
        <taxon>Amblyomminae</taxon>
        <taxon>Amblyomma</taxon>
    </lineage>
</organism>
<reference evidence="14" key="1">
    <citation type="submission" date="2016-09" db="EMBL/GenBank/DDBJ databases">
        <authorList>
            <person name="Capua I."/>
            <person name="De Benedictis P."/>
            <person name="Joannis T."/>
            <person name="Lombin L.H."/>
            <person name="Cattoli G."/>
        </authorList>
    </citation>
    <scope>NUCLEOTIDE SEQUENCE</scope>
</reference>
<dbReference type="InterPro" id="IPR026825">
    <property type="entry name" value="Vac14"/>
</dbReference>
<sequence>LTEKDFAPLSAACVRALNDKLYEKRKTAALEIEKMVKDFMSKDNVMQIRKLLKLLGQDFTLAHNPNSRKGGLIGLAAMAIALGKDSALYVDDLVKPILACLSDSESRVRYYACEALYNVVKVARGAVLPNFNDIFDCLSKLAADSDQNVKNGSELLDRLLKDIVTESSSFDLVAFMPLLRERVYTKNHFARAFVVSWVSVMNSVPDIDMLIFLPEILDGLFNILEDPSVELKKMCETTLSEFLRNIVKHPDRVDFAAMIRNLIVHSHSSEELVQYTAISWMREFVALSGRTLLPHAAGILEAVLPTLSYDAPRRPESPSHAHAADIRETAKAVNTRLMQLVTEEDDRPHGSSAATSESGSPTARGPSAQHKIGGDLEHDDGSTAGAVTPAATGELELTPLVNVLTRQLMHVSMQTRIAVLRWFLHLFTKIPNKIFVHVEEIFPKLLQTLSDPSDEVVLLDLEVLAEISSSCAAGGSGGIARRAVPSSAAAVVPAGDAVQSPPNGYFGKFMLSLLDLFQADPQLLEERGSFIIRQLCVLLNAEDIYRSLSEILLGRDNLRFAAHMVQTLNTILLTSTELFELRNQLKDLNTKESCELFCCLYRSWCHNPVATISLCLLTQNYEHTCALLHVFSDLEVTVDFLTEIDKLVQLIESPIFTYLRLQLLDSPQQSFLVKSLYGLLMLLPQSEAFHTLRTRLACLPHPSLQQMDAANAAPRRTVEDSMAALRKSEIDFEALLSHFQKVQDSHKKARPAARLNHILRLSGVVDSIHQA</sequence>
<feature type="domain" description="Vacuolar protein 14 C-terminal Fig4-binding" evidence="13">
    <location>
        <begin position="522"/>
        <end position="698"/>
    </location>
</feature>
<evidence type="ECO:0000313" key="14">
    <source>
        <dbReference type="EMBL" id="JAU01103.1"/>
    </source>
</evidence>
<dbReference type="GO" id="GO:0010008">
    <property type="term" value="C:endosome membrane"/>
    <property type="evidence" value="ECO:0007669"/>
    <property type="project" value="UniProtKB-SubCell"/>
</dbReference>